<evidence type="ECO:0000259" key="5">
    <source>
        <dbReference type="Pfam" id="PF04542"/>
    </source>
</evidence>
<dbReference type="Pfam" id="PF04542">
    <property type="entry name" value="Sigma70_r2"/>
    <property type="match status" value="1"/>
</dbReference>
<keyword evidence="8" id="KW-1185">Reference proteome</keyword>
<dbReference type="Gene3D" id="1.10.1740.10">
    <property type="match status" value="1"/>
</dbReference>
<dbReference type="InterPro" id="IPR013325">
    <property type="entry name" value="RNA_pol_sigma_r2"/>
</dbReference>
<evidence type="ECO:0000256" key="3">
    <source>
        <dbReference type="ARBA" id="ARBA00023082"/>
    </source>
</evidence>
<evidence type="ECO:0000256" key="1">
    <source>
        <dbReference type="ARBA" id="ARBA00010641"/>
    </source>
</evidence>
<dbReference type="PANTHER" id="PTHR43133:SF63">
    <property type="entry name" value="RNA POLYMERASE SIGMA FACTOR FECI-RELATED"/>
    <property type="match status" value="1"/>
</dbReference>
<keyword evidence="3" id="KW-0731">Sigma factor</keyword>
<dbReference type="NCBIfam" id="TIGR02937">
    <property type="entry name" value="sigma70-ECF"/>
    <property type="match status" value="1"/>
</dbReference>
<comment type="similarity">
    <text evidence="1">Belongs to the sigma-70 factor family. ECF subfamily.</text>
</comment>
<feature type="domain" description="RNA polymerase sigma factor 70 region 4 type 2" evidence="6">
    <location>
        <begin position="119"/>
        <end position="169"/>
    </location>
</feature>
<keyword evidence="4" id="KW-0804">Transcription</keyword>
<organism evidence="7 8">
    <name type="scientific">Halomonas halophila</name>
    <dbReference type="NCBI Taxonomy" id="29573"/>
    <lineage>
        <taxon>Bacteria</taxon>
        <taxon>Pseudomonadati</taxon>
        <taxon>Pseudomonadota</taxon>
        <taxon>Gammaproteobacteria</taxon>
        <taxon>Oceanospirillales</taxon>
        <taxon>Halomonadaceae</taxon>
        <taxon>Halomonas</taxon>
    </lineage>
</organism>
<dbReference type="RefSeq" id="WP_146909414.1">
    <property type="nucleotide sequence ID" value="NZ_BJUS01000028.1"/>
</dbReference>
<dbReference type="InterPro" id="IPR039425">
    <property type="entry name" value="RNA_pol_sigma-70-like"/>
</dbReference>
<keyword evidence="2" id="KW-0805">Transcription regulation</keyword>
<evidence type="ECO:0000313" key="7">
    <source>
        <dbReference type="EMBL" id="GEK73751.1"/>
    </source>
</evidence>
<reference evidence="7 8" key="1">
    <citation type="submission" date="2019-07" db="EMBL/GenBank/DDBJ databases">
        <title>Whole genome shotgun sequence of Halomonas halophila NBRC 102604.</title>
        <authorList>
            <person name="Hosoyama A."/>
            <person name="Uohara A."/>
            <person name="Ohji S."/>
            <person name="Ichikawa N."/>
        </authorList>
    </citation>
    <scope>NUCLEOTIDE SEQUENCE [LARGE SCALE GENOMIC DNA]</scope>
    <source>
        <strain evidence="7 8">NBRC 102604</strain>
    </source>
</reference>
<comment type="caution">
    <text evidence="7">The sequence shown here is derived from an EMBL/GenBank/DDBJ whole genome shotgun (WGS) entry which is preliminary data.</text>
</comment>
<dbReference type="Gene3D" id="1.10.10.10">
    <property type="entry name" value="Winged helix-like DNA-binding domain superfamily/Winged helix DNA-binding domain"/>
    <property type="match status" value="1"/>
</dbReference>
<accession>A0ABQ0U5M9</accession>
<dbReference type="Proteomes" id="UP000321121">
    <property type="component" value="Unassembled WGS sequence"/>
</dbReference>
<dbReference type="SUPFAM" id="SSF88659">
    <property type="entry name" value="Sigma3 and sigma4 domains of RNA polymerase sigma factors"/>
    <property type="match status" value="1"/>
</dbReference>
<dbReference type="PANTHER" id="PTHR43133">
    <property type="entry name" value="RNA POLYMERASE ECF-TYPE SIGMA FACTO"/>
    <property type="match status" value="1"/>
</dbReference>
<sequence length="178" mass="20285">MDSPTLDTLFRAHARDITAFLRHQLPCPDLADDLCQEVFLRLGRQRLDASASGTRLEQPRAYLFRIARNLLIDHHRRRQARPGDRPTEDDDIACLACPHAARYSDPEAAAERRLCRRGLERAMAGLPPHLRQALVWHRLEGLSQAEIGRRLGVSERMAGRYVRQAISHCRDRLTAPAI</sequence>
<dbReference type="InterPro" id="IPR013324">
    <property type="entry name" value="RNA_pol_sigma_r3/r4-like"/>
</dbReference>
<dbReference type="InterPro" id="IPR036388">
    <property type="entry name" value="WH-like_DNA-bd_sf"/>
</dbReference>
<proteinExistence type="inferred from homology"/>
<feature type="domain" description="RNA polymerase sigma-70 region 2" evidence="5">
    <location>
        <begin position="9"/>
        <end position="80"/>
    </location>
</feature>
<dbReference type="InterPro" id="IPR014284">
    <property type="entry name" value="RNA_pol_sigma-70_dom"/>
</dbReference>
<gene>
    <name evidence="7" type="primary">fecI</name>
    <name evidence="7" type="ORF">HHA04nite_22950</name>
</gene>
<dbReference type="InterPro" id="IPR013249">
    <property type="entry name" value="RNA_pol_sigma70_r4_t2"/>
</dbReference>
<protein>
    <submittedName>
        <fullName evidence="7">RNA polymerase sigma factor</fullName>
    </submittedName>
</protein>
<name>A0ABQ0U5M9_9GAMM</name>
<dbReference type="SUPFAM" id="SSF88946">
    <property type="entry name" value="Sigma2 domain of RNA polymerase sigma factors"/>
    <property type="match status" value="1"/>
</dbReference>
<dbReference type="InterPro" id="IPR007627">
    <property type="entry name" value="RNA_pol_sigma70_r2"/>
</dbReference>
<evidence type="ECO:0000256" key="2">
    <source>
        <dbReference type="ARBA" id="ARBA00023015"/>
    </source>
</evidence>
<evidence type="ECO:0000256" key="4">
    <source>
        <dbReference type="ARBA" id="ARBA00023163"/>
    </source>
</evidence>
<evidence type="ECO:0000313" key="8">
    <source>
        <dbReference type="Proteomes" id="UP000321121"/>
    </source>
</evidence>
<dbReference type="EMBL" id="BJUS01000028">
    <property type="protein sequence ID" value="GEK73751.1"/>
    <property type="molecule type" value="Genomic_DNA"/>
</dbReference>
<evidence type="ECO:0000259" key="6">
    <source>
        <dbReference type="Pfam" id="PF08281"/>
    </source>
</evidence>
<dbReference type="Pfam" id="PF08281">
    <property type="entry name" value="Sigma70_r4_2"/>
    <property type="match status" value="1"/>
</dbReference>